<name>A0A4Q1C012_9BACT</name>
<proteinExistence type="predicted"/>
<dbReference type="InterPro" id="IPR027961">
    <property type="entry name" value="DUF4442"/>
</dbReference>
<dbReference type="OrthoDB" id="9153186at2"/>
<dbReference type="Proteomes" id="UP000289455">
    <property type="component" value="Unassembled WGS sequence"/>
</dbReference>
<reference evidence="1 2" key="1">
    <citation type="submission" date="2019-01" db="EMBL/GenBank/DDBJ databases">
        <title>Cytophagaceae bacterium strain CAR-16.</title>
        <authorList>
            <person name="Chen W.-M."/>
        </authorList>
    </citation>
    <scope>NUCLEOTIDE SEQUENCE [LARGE SCALE GENOMIC DNA]</scope>
    <source>
        <strain evidence="1 2">CAR-16</strain>
    </source>
</reference>
<dbReference type="Gene3D" id="3.10.129.10">
    <property type="entry name" value="Hotdog Thioesterase"/>
    <property type="match status" value="1"/>
</dbReference>
<organism evidence="1 2">
    <name type="scientific">Aquirufa rosea</name>
    <dbReference type="NCBI Taxonomy" id="2509241"/>
    <lineage>
        <taxon>Bacteria</taxon>
        <taxon>Pseudomonadati</taxon>
        <taxon>Bacteroidota</taxon>
        <taxon>Cytophagia</taxon>
        <taxon>Cytophagales</taxon>
        <taxon>Flectobacillaceae</taxon>
        <taxon>Aquirufa</taxon>
    </lineage>
</organism>
<dbReference type="EMBL" id="SDHY01000003">
    <property type="protein sequence ID" value="RXK49740.1"/>
    <property type="molecule type" value="Genomic_DNA"/>
</dbReference>
<evidence type="ECO:0000313" key="2">
    <source>
        <dbReference type="Proteomes" id="UP000289455"/>
    </source>
</evidence>
<keyword evidence="2" id="KW-1185">Reference proteome</keyword>
<dbReference type="Pfam" id="PF14539">
    <property type="entry name" value="DUF4442"/>
    <property type="match status" value="1"/>
</dbReference>
<evidence type="ECO:0000313" key="1">
    <source>
        <dbReference type="EMBL" id="RXK49740.1"/>
    </source>
</evidence>
<protein>
    <submittedName>
        <fullName evidence="1">DUF4442 domain-containing protein</fullName>
    </submittedName>
</protein>
<dbReference type="AlphaFoldDB" id="A0A4Q1C012"/>
<accession>A0A4Q1C012</accession>
<dbReference type="RefSeq" id="WP_129026837.1">
    <property type="nucleotide sequence ID" value="NZ_SDHY01000003.1"/>
</dbReference>
<sequence>MNPSFHKFQKIILNPILFKFFIFQRLSASFWAGLNMHHFDAKTSIVRVKKSWFNQNPFRSMYFAVEAMAAEMSCGMLAFAQVYERKPSISMLIEKMEASFVKKATGTILFTCEDGDAIRETIEKAIESGESTKIICKSVGTNQEGMIVAEFLFSWTFKVKSPAP</sequence>
<gene>
    <name evidence="1" type="ORF">ESB04_06080</name>
</gene>
<dbReference type="SUPFAM" id="SSF54637">
    <property type="entry name" value="Thioesterase/thiol ester dehydrase-isomerase"/>
    <property type="match status" value="1"/>
</dbReference>
<dbReference type="InterPro" id="IPR029069">
    <property type="entry name" value="HotDog_dom_sf"/>
</dbReference>
<comment type="caution">
    <text evidence="1">The sequence shown here is derived from an EMBL/GenBank/DDBJ whole genome shotgun (WGS) entry which is preliminary data.</text>
</comment>